<dbReference type="PANTHER" id="PTHR12081">
    <property type="entry name" value="TRANSCRIPTION FACTOR E2F"/>
    <property type="match status" value="1"/>
</dbReference>
<dbReference type="Pfam" id="PF16421">
    <property type="entry name" value="E2F_CC-MB"/>
    <property type="match status" value="1"/>
</dbReference>
<dbReference type="CDD" id="cd14660">
    <property type="entry name" value="E2F_DD"/>
    <property type="match status" value="1"/>
</dbReference>
<evidence type="ECO:0000256" key="2">
    <source>
        <dbReference type="ARBA" id="ARBA00023015"/>
    </source>
</evidence>
<dbReference type="SMART" id="SM01372">
    <property type="entry name" value="E2F_TDP"/>
    <property type="match status" value="1"/>
</dbReference>
<dbReference type="AlphaFoldDB" id="A0AAQ3K972"/>
<dbReference type="InterPro" id="IPR003316">
    <property type="entry name" value="E2F_WHTH_DNA-bd_dom"/>
</dbReference>
<evidence type="ECO:0000256" key="5">
    <source>
        <dbReference type="ARBA" id="ARBA00023306"/>
    </source>
</evidence>
<dbReference type="Gene3D" id="1.10.10.10">
    <property type="entry name" value="Winged helix-like DNA-binding domain superfamily/Winged helix DNA-binding domain"/>
    <property type="match status" value="1"/>
</dbReference>
<evidence type="ECO:0000259" key="8">
    <source>
        <dbReference type="SMART" id="SM01372"/>
    </source>
</evidence>
<evidence type="ECO:0000313" key="9">
    <source>
        <dbReference type="EMBL" id="WOL04299.1"/>
    </source>
</evidence>
<evidence type="ECO:0000256" key="4">
    <source>
        <dbReference type="ARBA" id="ARBA00023163"/>
    </source>
</evidence>
<evidence type="ECO:0000256" key="6">
    <source>
        <dbReference type="RuleBase" id="RU003796"/>
    </source>
</evidence>
<gene>
    <name evidence="9" type="ORF">Cni_G13020</name>
</gene>
<dbReference type="Proteomes" id="UP001327560">
    <property type="component" value="Chromosome 4"/>
</dbReference>
<dbReference type="Gene3D" id="6.10.250.540">
    <property type="match status" value="1"/>
</dbReference>
<dbReference type="GO" id="GO:0090575">
    <property type="term" value="C:RNA polymerase II transcription regulator complex"/>
    <property type="evidence" value="ECO:0007669"/>
    <property type="project" value="TreeGrafter"/>
</dbReference>
<dbReference type="GO" id="GO:0000981">
    <property type="term" value="F:DNA-binding transcription factor activity, RNA polymerase II-specific"/>
    <property type="evidence" value="ECO:0007669"/>
    <property type="project" value="TreeGrafter"/>
</dbReference>
<feature type="region of interest" description="Disordered" evidence="7">
    <location>
        <begin position="1"/>
        <end position="77"/>
    </location>
</feature>
<dbReference type="InterPro" id="IPR036388">
    <property type="entry name" value="WH-like_DNA-bd_sf"/>
</dbReference>
<dbReference type="InterPro" id="IPR015633">
    <property type="entry name" value="E2F"/>
</dbReference>
<dbReference type="FunFam" id="1.10.10.10:FF:000008">
    <property type="entry name" value="E2F transcription factor 1"/>
    <property type="match status" value="1"/>
</dbReference>
<accession>A0AAQ3K972</accession>
<proteinExistence type="inferred from homology"/>
<dbReference type="InterPro" id="IPR037241">
    <property type="entry name" value="E2F-DP_heterodim"/>
</dbReference>
<dbReference type="Pfam" id="PF02319">
    <property type="entry name" value="WHD_E2F_TDP"/>
    <property type="match status" value="1"/>
</dbReference>
<dbReference type="PANTHER" id="PTHR12081:SF18">
    <property type="entry name" value="TRANSCRIPTION FACTOR E2F2-RELATED"/>
    <property type="match status" value="1"/>
</dbReference>
<evidence type="ECO:0000313" key="10">
    <source>
        <dbReference type="Proteomes" id="UP001327560"/>
    </source>
</evidence>
<keyword evidence="4 6" id="KW-0804">Transcription</keyword>
<dbReference type="InterPro" id="IPR036390">
    <property type="entry name" value="WH_DNA-bd_sf"/>
</dbReference>
<comment type="similarity">
    <text evidence="1 6">Belongs to the E2F/DP family.</text>
</comment>
<keyword evidence="3 6" id="KW-0238">DNA-binding</keyword>
<keyword evidence="2 6" id="KW-0805">Transcription regulation</keyword>
<dbReference type="SUPFAM" id="SSF144074">
    <property type="entry name" value="E2F-DP heterodimerization region"/>
    <property type="match status" value="1"/>
</dbReference>
<organism evidence="9 10">
    <name type="scientific">Canna indica</name>
    <name type="common">Indian-shot</name>
    <dbReference type="NCBI Taxonomy" id="4628"/>
    <lineage>
        <taxon>Eukaryota</taxon>
        <taxon>Viridiplantae</taxon>
        <taxon>Streptophyta</taxon>
        <taxon>Embryophyta</taxon>
        <taxon>Tracheophyta</taxon>
        <taxon>Spermatophyta</taxon>
        <taxon>Magnoliopsida</taxon>
        <taxon>Liliopsida</taxon>
        <taxon>Zingiberales</taxon>
        <taxon>Cannaceae</taxon>
        <taxon>Canna</taxon>
    </lineage>
</organism>
<evidence type="ECO:0000256" key="7">
    <source>
        <dbReference type="SAM" id="MobiDB-lite"/>
    </source>
</evidence>
<dbReference type="GO" id="GO:0000978">
    <property type="term" value="F:RNA polymerase II cis-regulatory region sequence-specific DNA binding"/>
    <property type="evidence" value="ECO:0007669"/>
    <property type="project" value="InterPro"/>
</dbReference>
<evidence type="ECO:0000256" key="1">
    <source>
        <dbReference type="ARBA" id="ARBA00010940"/>
    </source>
</evidence>
<keyword evidence="6" id="KW-0539">Nucleus</keyword>
<dbReference type="SUPFAM" id="SSF46785">
    <property type="entry name" value="Winged helix' DNA-binding domain"/>
    <property type="match status" value="1"/>
</dbReference>
<dbReference type="GO" id="GO:0046983">
    <property type="term" value="F:protein dimerization activity"/>
    <property type="evidence" value="ECO:0007669"/>
    <property type="project" value="InterPro"/>
</dbReference>
<comment type="subcellular location">
    <subcellularLocation>
        <location evidence="6">Nucleus</location>
    </subcellularLocation>
</comment>
<dbReference type="InterPro" id="IPR032198">
    <property type="entry name" value="E2F_CC-MB"/>
</dbReference>
<sequence length="450" mass="49779">MSGAQDYVNLSRPPHLRGSHIARPPLASSSATAAVANRHFPNPPPVLDRAHLFLGRSPSGGAENDKIPPPNTPNKNEIYGTEKQEIQSIDAATYLGNKEENFGGTMPTGSKIGVKRQRKAKSKNKHIVPLPPGSTDGSNSSLLASNSCRYDSSLGLLTKKFIDLLQKAKDGSLDLNSAAETLEVQKRRIYDITNVLEGVGLIEKTFKNKIRWKGIDMSRPKELDDQIAQLKAEAEALHSEDRRLDQMIREMQENLTVFTENVENRKSLYLTKEDIINIPSFQDATLIAIKAPHGTSLEVPDPDEGADFPQRRYQIRLRSSIGPIDCYLISNHAESIEATNQTPQPTATEMCIQRGCINDDRSLRPSEECSDRGAEHESQVPHEILSNSIISQHCADGIMKIVPSDTDMDADYWLLSDLGVSLTDAWNSECILDQNTNHSCIFISNELTVT</sequence>
<feature type="domain" description="E2F/DP family winged-helix DNA-binding" evidence="8">
    <location>
        <begin position="149"/>
        <end position="214"/>
    </location>
</feature>
<dbReference type="EMBL" id="CP136893">
    <property type="protein sequence ID" value="WOL04299.1"/>
    <property type="molecule type" value="Genomic_DNA"/>
</dbReference>
<evidence type="ECO:0000256" key="3">
    <source>
        <dbReference type="ARBA" id="ARBA00023125"/>
    </source>
</evidence>
<reference evidence="9 10" key="1">
    <citation type="submission" date="2023-10" db="EMBL/GenBank/DDBJ databases">
        <title>Chromosome-scale genome assembly provides insights into flower coloration mechanisms of Canna indica.</title>
        <authorList>
            <person name="Li C."/>
        </authorList>
    </citation>
    <scope>NUCLEOTIDE SEQUENCE [LARGE SCALE GENOMIC DNA]</scope>
    <source>
        <tissue evidence="9">Flower</tissue>
    </source>
</reference>
<keyword evidence="5" id="KW-0131">Cell cycle</keyword>
<protein>
    <recommendedName>
        <fullName evidence="8">E2F/DP family winged-helix DNA-binding domain-containing protein</fullName>
    </recommendedName>
</protein>
<name>A0AAQ3K972_9LILI</name>
<keyword evidence="10" id="KW-1185">Reference proteome</keyword>